<keyword evidence="1" id="KW-0175">Coiled coil</keyword>
<dbReference type="OMA" id="QSHETEN"/>
<proteinExistence type="predicted"/>
<feature type="coiled-coil region" evidence="1">
    <location>
        <begin position="94"/>
        <end position="154"/>
    </location>
</feature>
<name>A0A1M8A8R0_MALS4</name>
<sequence length="157" mass="17856">MSHLSSTSGFQKSFPALPKRPVLPLPPPEKHAKSFSWDYIKSVFEAFAERERALELRIESICFNAQQSLRALEGQGSSLSEREGITDGPNPYLGIRLLQRMDQLQKENDDLSQRVEDLIHSTSMEALQSLQMEIQDSHRLIEALDQTLSQTEQRCIS</sequence>
<dbReference type="EMBL" id="LT671824">
    <property type="protein sequence ID" value="SHO78781.1"/>
    <property type="molecule type" value="Genomic_DNA"/>
</dbReference>
<evidence type="ECO:0000313" key="2">
    <source>
        <dbReference type="EMBL" id="SHO78781.1"/>
    </source>
</evidence>
<protein>
    <submittedName>
        <fullName evidence="2">Uncharacterized protein</fullName>
    </submittedName>
</protein>
<reference evidence="3" key="1">
    <citation type="journal article" date="2017" name="Nucleic Acids Res.">
        <title>Proteogenomics produces comprehensive and highly accurate protein-coding gene annotation in a complete genome assembly of Malassezia sympodialis.</title>
        <authorList>
            <person name="Zhu Y."/>
            <person name="Engstroem P.G."/>
            <person name="Tellgren-Roth C."/>
            <person name="Baudo C.D."/>
            <person name="Kennell J.C."/>
            <person name="Sun S."/>
            <person name="Billmyre R.B."/>
            <person name="Schroeder M.S."/>
            <person name="Andersson A."/>
            <person name="Holm T."/>
            <person name="Sigurgeirsson B."/>
            <person name="Wu G."/>
            <person name="Sankaranarayanan S.R."/>
            <person name="Siddharthan R."/>
            <person name="Sanyal K."/>
            <person name="Lundeberg J."/>
            <person name="Nystedt B."/>
            <person name="Boekhout T."/>
            <person name="Dawson T.L. Jr."/>
            <person name="Heitman J."/>
            <person name="Scheynius A."/>
            <person name="Lehtioe J."/>
        </authorList>
    </citation>
    <scope>NUCLEOTIDE SEQUENCE [LARGE SCALE GENOMIC DNA]</scope>
    <source>
        <strain evidence="3">ATCC 42132</strain>
    </source>
</reference>
<organism evidence="2 3">
    <name type="scientific">Malassezia sympodialis (strain ATCC 42132)</name>
    <name type="common">Atopic eczema-associated yeast</name>
    <dbReference type="NCBI Taxonomy" id="1230383"/>
    <lineage>
        <taxon>Eukaryota</taxon>
        <taxon>Fungi</taxon>
        <taxon>Dikarya</taxon>
        <taxon>Basidiomycota</taxon>
        <taxon>Ustilaginomycotina</taxon>
        <taxon>Malasseziomycetes</taxon>
        <taxon>Malasseziales</taxon>
        <taxon>Malasseziaceae</taxon>
        <taxon>Malassezia</taxon>
    </lineage>
</organism>
<dbReference type="OrthoDB" id="3366661at2759"/>
<dbReference type="Proteomes" id="UP000186303">
    <property type="component" value="Chromosome 4"/>
</dbReference>
<evidence type="ECO:0000256" key="1">
    <source>
        <dbReference type="SAM" id="Coils"/>
    </source>
</evidence>
<dbReference type="AlphaFoldDB" id="A0A1M8A8R0"/>
<accession>A0A1M8A8R0</accession>
<dbReference type="VEuPathDB" id="FungiDB:MSYG_3129"/>
<keyword evidence="3" id="KW-1185">Reference proteome</keyword>
<gene>
    <name evidence="2" type="ORF">MSYG_3129</name>
</gene>
<evidence type="ECO:0000313" key="3">
    <source>
        <dbReference type="Proteomes" id="UP000186303"/>
    </source>
</evidence>